<dbReference type="InterPro" id="IPR012338">
    <property type="entry name" value="Beta-lactam/transpept-like"/>
</dbReference>
<proteinExistence type="predicted"/>
<dbReference type="Proteomes" id="UP000824089">
    <property type="component" value="Unassembled WGS sequence"/>
</dbReference>
<comment type="caution">
    <text evidence="2">The sequence shown here is derived from an EMBL/GenBank/DDBJ whole genome shotgun (WGS) entry which is preliminary data.</text>
</comment>
<dbReference type="PANTHER" id="PTHR43283:SF7">
    <property type="entry name" value="BETA-LACTAMASE-RELATED DOMAIN-CONTAINING PROTEIN"/>
    <property type="match status" value="1"/>
</dbReference>
<name>A0A9D1LA03_9CLOT</name>
<accession>A0A9D1LA03</accession>
<dbReference type="EMBL" id="DVMM01000075">
    <property type="protein sequence ID" value="HIU29406.1"/>
    <property type="molecule type" value="Genomic_DNA"/>
</dbReference>
<dbReference type="SUPFAM" id="SSF56601">
    <property type="entry name" value="beta-lactamase/transpeptidase-like"/>
    <property type="match status" value="1"/>
</dbReference>
<evidence type="ECO:0000313" key="3">
    <source>
        <dbReference type="Proteomes" id="UP000824089"/>
    </source>
</evidence>
<dbReference type="AlphaFoldDB" id="A0A9D1LA03"/>
<sequence length="633" mass="72308">MSMKVQFNTVKMLRRIFDPNRCTDVCIPYEPQKPDPHKYTGLGGIYLEDNTEADAAKAASLLHRNASFFTEEQPFERCTPEEQGIASSHIARFIEELWLDRSLNLHSITILRGNKIIFEATFGDYLLNVPHVCYSLSKSITATAIGMLIAEGRLTVEDRLTDIFKDELTPLQISTHKKIKIKHLLNMTSGIVFNETGSVTETDWVKGFFDSLVLTPPGKTFNYNSMNSFLLSAAVKKITGTGLMEYLTPRLWEPLGIKNVFWELSPCGIEKGGWGLYIIPEDLAKIGRLYLQGGIWKDKRLIPAEWIEAATAKKVTAPQDFGDFNYGYHIWVGRRQHCFLFNGMFGQNMLCFPDTDIVLIENAGNNEMFQQSSFFKITSKYFGKGLRPSAALPPDQSAEKRLLAVKEKLRSDWFGRSRLPIEKCCRALNGLEYNTGQAQAATAGLLPLMIQALQNNYTTGIHCFSFRYDTSGEHPVFNWEVEEGGQKKIVPVGFDRPEYTTIEFQSERYLAAVRGRFTRVSVLNYREVSEDYAENDVYDALEIRISYLEMANSRVVRFIFLSEDSVLACFREYPDSNFLLMNLEYFTLNRLRGKGRLTEQLANKVYNDVFKARIRSALELDIKYKTVEKTQNE</sequence>
<gene>
    <name evidence="2" type="ORF">IAD50_03810</name>
</gene>
<dbReference type="GO" id="GO:0016787">
    <property type="term" value="F:hydrolase activity"/>
    <property type="evidence" value="ECO:0007669"/>
    <property type="project" value="UniProtKB-KW"/>
</dbReference>
<reference evidence="2" key="2">
    <citation type="journal article" date="2021" name="PeerJ">
        <title>Extensive microbial diversity within the chicken gut microbiome revealed by metagenomics and culture.</title>
        <authorList>
            <person name="Gilroy R."/>
            <person name="Ravi A."/>
            <person name="Getino M."/>
            <person name="Pursley I."/>
            <person name="Horton D.L."/>
            <person name="Alikhan N.F."/>
            <person name="Baker D."/>
            <person name="Gharbi K."/>
            <person name="Hall N."/>
            <person name="Watson M."/>
            <person name="Adriaenssens E.M."/>
            <person name="Foster-Nyarko E."/>
            <person name="Jarju S."/>
            <person name="Secka A."/>
            <person name="Antonio M."/>
            <person name="Oren A."/>
            <person name="Chaudhuri R.R."/>
            <person name="La Ragione R."/>
            <person name="Hildebrand F."/>
            <person name="Pallen M.J."/>
        </authorList>
    </citation>
    <scope>NUCLEOTIDE SEQUENCE</scope>
    <source>
        <strain evidence="2">CHK195-4489</strain>
    </source>
</reference>
<evidence type="ECO:0000259" key="1">
    <source>
        <dbReference type="Pfam" id="PF00144"/>
    </source>
</evidence>
<feature type="domain" description="Beta-lactamase-related" evidence="1">
    <location>
        <begin position="107"/>
        <end position="359"/>
    </location>
</feature>
<dbReference type="InterPro" id="IPR001466">
    <property type="entry name" value="Beta-lactam-related"/>
</dbReference>
<dbReference type="PANTHER" id="PTHR43283">
    <property type="entry name" value="BETA-LACTAMASE-RELATED"/>
    <property type="match status" value="1"/>
</dbReference>
<evidence type="ECO:0000313" key="2">
    <source>
        <dbReference type="EMBL" id="HIU29406.1"/>
    </source>
</evidence>
<organism evidence="2 3">
    <name type="scientific">Candidatus Egerieisoma faecipullorum</name>
    <dbReference type="NCBI Taxonomy" id="2840963"/>
    <lineage>
        <taxon>Bacteria</taxon>
        <taxon>Bacillati</taxon>
        <taxon>Bacillota</taxon>
        <taxon>Clostridia</taxon>
        <taxon>Eubacteriales</taxon>
        <taxon>Clostridiaceae</taxon>
        <taxon>Clostridiaceae incertae sedis</taxon>
        <taxon>Candidatus Egerieisoma</taxon>
    </lineage>
</organism>
<dbReference type="InterPro" id="IPR050789">
    <property type="entry name" value="Diverse_Enzym_Activities"/>
</dbReference>
<keyword evidence="2" id="KW-0378">Hydrolase</keyword>
<protein>
    <submittedName>
        <fullName evidence="2">Serine hydrolase</fullName>
    </submittedName>
</protein>
<dbReference type="Gene3D" id="3.40.710.10">
    <property type="entry name" value="DD-peptidase/beta-lactamase superfamily"/>
    <property type="match status" value="1"/>
</dbReference>
<dbReference type="Pfam" id="PF00144">
    <property type="entry name" value="Beta-lactamase"/>
    <property type="match status" value="1"/>
</dbReference>
<reference evidence="2" key="1">
    <citation type="submission" date="2020-10" db="EMBL/GenBank/DDBJ databases">
        <authorList>
            <person name="Gilroy R."/>
        </authorList>
    </citation>
    <scope>NUCLEOTIDE SEQUENCE</scope>
    <source>
        <strain evidence="2">CHK195-4489</strain>
    </source>
</reference>